<comment type="function">
    <text evidence="2">E1 component of the 2-oxoglutarate dehydrogenase (OGDH) complex which catalyzes the decarboxylation of 2-oxoglutarate, the first step in the conversion of 2-oxoglutarate to succinyl-CoA and CO(2).</text>
</comment>
<reference evidence="6 7" key="1">
    <citation type="submission" date="2018-03" db="EMBL/GenBank/DDBJ databases">
        <title>Genomic Encyclopedia of Archaeal and Bacterial Type Strains, Phase II (KMG-II): from individual species to whole genera.</title>
        <authorList>
            <person name="Goeker M."/>
        </authorList>
    </citation>
    <scope>NUCLEOTIDE SEQUENCE [LARGE SCALE GENOMIC DNA]</scope>
    <source>
        <strain evidence="6 7">DSM 22727</strain>
    </source>
</reference>
<dbReference type="InterPro" id="IPR005475">
    <property type="entry name" value="Transketolase-like_Pyr-bd"/>
</dbReference>
<keyword evidence="7" id="KW-1185">Reference proteome</keyword>
<comment type="caution">
    <text evidence="6">The sequence shown here is derived from an EMBL/GenBank/DDBJ whole genome shotgun (WGS) entry which is preliminary data.</text>
</comment>
<evidence type="ECO:0000313" key="7">
    <source>
        <dbReference type="Proteomes" id="UP000239997"/>
    </source>
</evidence>
<accession>A0ABX5E6K0</accession>
<evidence type="ECO:0000256" key="4">
    <source>
        <dbReference type="ARBA" id="ARBA00023052"/>
    </source>
</evidence>
<dbReference type="Gene3D" id="3.40.50.970">
    <property type="match status" value="2"/>
</dbReference>
<dbReference type="Pfam" id="PF02780">
    <property type="entry name" value="Transketolase_C"/>
    <property type="match status" value="1"/>
</dbReference>
<dbReference type="InterPro" id="IPR029061">
    <property type="entry name" value="THDP-binding"/>
</dbReference>
<protein>
    <submittedName>
        <fullName evidence="6">2-oxoisovalerate dehydrogenase E1 component</fullName>
    </submittedName>
</protein>
<dbReference type="InterPro" id="IPR009014">
    <property type="entry name" value="Transketo_C/PFOR_II"/>
</dbReference>
<dbReference type="Gene3D" id="3.40.50.920">
    <property type="match status" value="1"/>
</dbReference>
<dbReference type="InterPro" id="IPR033248">
    <property type="entry name" value="Transketolase_C"/>
</dbReference>
<keyword evidence="3" id="KW-0560">Oxidoreductase</keyword>
<evidence type="ECO:0000259" key="5">
    <source>
        <dbReference type="SMART" id="SM00861"/>
    </source>
</evidence>
<dbReference type="CDD" id="cd07036">
    <property type="entry name" value="TPP_PYR_E1-PDHc-beta_like"/>
    <property type="match status" value="1"/>
</dbReference>
<organism evidence="6 7">
    <name type="scientific">Nonlabens ulvanivorans</name>
    <name type="common">Persicivirga ulvanivorans</name>
    <dbReference type="NCBI Taxonomy" id="906888"/>
    <lineage>
        <taxon>Bacteria</taxon>
        <taxon>Pseudomonadati</taxon>
        <taxon>Bacteroidota</taxon>
        <taxon>Flavobacteriia</taxon>
        <taxon>Flavobacteriales</taxon>
        <taxon>Flavobacteriaceae</taxon>
        <taxon>Nonlabens</taxon>
    </lineage>
</organism>
<dbReference type="EMBL" id="PVNA01000003">
    <property type="protein sequence ID" value="PRX13520.1"/>
    <property type="molecule type" value="Genomic_DNA"/>
</dbReference>
<dbReference type="PANTHER" id="PTHR43257:SF2">
    <property type="entry name" value="PYRUVATE DEHYDROGENASE E1 COMPONENT SUBUNIT BETA"/>
    <property type="match status" value="1"/>
</dbReference>
<evidence type="ECO:0000256" key="2">
    <source>
        <dbReference type="ARBA" id="ARBA00003906"/>
    </source>
</evidence>
<evidence type="ECO:0000313" key="6">
    <source>
        <dbReference type="EMBL" id="PRX13520.1"/>
    </source>
</evidence>
<dbReference type="InterPro" id="IPR001017">
    <property type="entry name" value="DH_E1"/>
</dbReference>
<evidence type="ECO:0000256" key="1">
    <source>
        <dbReference type="ARBA" id="ARBA00001964"/>
    </source>
</evidence>
<sequence>MITKLVNASHILIAFLGIIVDYTTFGIQQNIMTETSPLKLTELYKNNLDTDTLINLYKRMLLPRLIEEKMLILLRQGRISKWFSGIGQEAIAIGVTMAMQKSEYILPMHRNLGVFTTRDIPLWKLFAQWQGKEDGFTKGRDRSFHFGTQDYNIVGMISHLGPQLGVADGIALAQKLKNTGLATAVFTGEGGTSEGDFHEALNVASVWSLPVLFCIENNGYGLSTPTSEQYNCENLADRAIGYGMESHIIDGNNIVEVYTKISSILNDIRENPKPVLVEFKTFRRRGHEEASGTKYVPDELMQYWEQRDPLTRFEQYLIDENTITSDQIEDWRNAIKNDINAGLETAFAKALPQSTPQQELADVFAPHEYVPVEPSGENTNIRLVDAIKDGLEESMNRYDNLVIMGQDIAEYGGVFKITDGFVEKFGRERVRNTPICESAIVEAAMGLSIAGMKAVVEMQFADFVSSGFNPIVNYLAKSYYRWNQKADIVVRMPCGAGVGAGPFHSQTNEAWFYTIPGLKIVYPAFPADAKGLLTASIENPNPVLFFEHKALYRSVYGDVPHGYYNLPLGKAATINHGNDLSIITYGAGVHWAKQLIDEMHFDIDLIDLRTLAPLDTESIKGSVRKTGKVIILTEDNLTGSVAADIAGFIGEECFEYLDAPIRRVGSLDTPIPFEKGLENNYLPTSRLKICVKELLDY</sequence>
<dbReference type="PANTHER" id="PTHR43257">
    <property type="entry name" value="PYRUVATE DEHYDROGENASE E1 COMPONENT BETA SUBUNIT"/>
    <property type="match status" value="1"/>
</dbReference>
<feature type="domain" description="Transketolase-like pyrimidine-binding" evidence="5">
    <location>
        <begin position="381"/>
        <end position="554"/>
    </location>
</feature>
<gene>
    <name evidence="6" type="ORF">LY02_01763</name>
</gene>
<dbReference type="Proteomes" id="UP000239997">
    <property type="component" value="Unassembled WGS sequence"/>
</dbReference>
<keyword evidence="4" id="KW-0786">Thiamine pyrophosphate</keyword>
<dbReference type="Pfam" id="PF00676">
    <property type="entry name" value="E1_dh"/>
    <property type="match status" value="1"/>
</dbReference>
<dbReference type="CDD" id="cd02000">
    <property type="entry name" value="TPP_E1_PDC_ADC_BCADC"/>
    <property type="match status" value="1"/>
</dbReference>
<dbReference type="Pfam" id="PF02779">
    <property type="entry name" value="Transket_pyr"/>
    <property type="match status" value="1"/>
</dbReference>
<name>A0ABX5E6K0_NONUL</name>
<dbReference type="SUPFAM" id="SSF52922">
    <property type="entry name" value="TK C-terminal domain-like"/>
    <property type="match status" value="1"/>
</dbReference>
<proteinExistence type="predicted"/>
<dbReference type="SMART" id="SM00861">
    <property type="entry name" value="Transket_pyr"/>
    <property type="match status" value="1"/>
</dbReference>
<dbReference type="SUPFAM" id="SSF52518">
    <property type="entry name" value="Thiamin diphosphate-binding fold (THDP-binding)"/>
    <property type="match status" value="2"/>
</dbReference>
<comment type="cofactor">
    <cofactor evidence="1">
        <name>thiamine diphosphate</name>
        <dbReference type="ChEBI" id="CHEBI:58937"/>
    </cofactor>
</comment>
<evidence type="ECO:0000256" key="3">
    <source>
        <dbReference type="ARBA" id="ARBA00023002"/>
    </source>
</evidence>